<evidence type="ECO:0000313" key="3">
    <source>
        <dbReference type="EMBL" id="RED35263.1"/>
    </source>
</evidence>
<dbReference type="GO" id="GO:0030288">
    <property type="term" value="C:outer membrane-bounded periplasmic space"/>
    <property type="evidence" value="ECO:0007669"/>
    <property type="project" value="TreeGrafter"/>
</dbReference>
<dbReference type="SUPFAM" id="SSF53850">
    <property type="entry name" value="Periplasmic binding protein-like II"/>
    <property type="match status" value="1"/>
</dbReference>
<dbReference type="PANTHER" id="PTHR30006">
    <property type="entry name" value="THIAMINE-BINDING PERIPLASMIC PROTEIN-RELATED"/>
    <property type="match status" value="1"/>
</dbReference>
<dbReference type="AlphaFoldDB" id="A0A336JQF0"/>
<dbReference type="Pfam" id="PF13343">
    <property type="entry name" value="SBP_bac_6"/>
    <property type="match status" value="1"/>
</dbReference>
<dbReference type="CDD" id="cd13549">
    <property type="entry name" value="PBP2_Fbp_like_3"/>
    <property type="match status" value="1"/>
</dbReference>
<dbReference type="OrthoDB" id="9766989at2"/>
<accession>A0A336JQF0</accession>
<keyword evidence="6" id="KW-1185">Reference proteome</keyword>
<name>A0A336JQF0_9BRAD</name>
<dbReference type="EMBL" id="QRDT01000009">
    <property type="protein sequence ID" value="RED35263.1"/>
    <property type="molecule type" value="Genomic_DNA"/>
</dbReference>
<dbReference type="RefSeq" id="WP_114358013.1">
    <property type="nucleotide sequence ID" value="NZ_QRDT01000009.1"/>
</dbReference>
<dbReference type="PANTHER" id="PTHR30006:SF2">
    <property type="entry name" value="ABC TRANSPORTER SUBSTRATE-BINDING PROTEIN"/>
    <property type="match status" value="1"/>
</dbReference>
<dbReference type="Gene3D" id="3.40.190.10">
    <property type="entry name" value="Periplasmic binding protein-like II"/>
    <property type="match status" value="2"/>
</dbReference>
<reference evidence="4 5" key="1">
    <citation type="submission" date="2017-08" db="EMBL/GenBank/DDBJ databases">
        <authorList>
            <person name="de Groot N.N."/>
        </authorList>
    </citation>
    <scope>NUCLEOTIDE SEQUENCE [LARGE SCALE GENOMIC DNA]</scope>
    <source>
        <strain evidence="4 5">JA575</strain>
    </source>
</reference>
<protein>
    <submittedName>
        <fullName evidence="3 4">Spermidine/putrescine transport system substrate-binding protein</fullName>
    </submittedName>
</protein>
<proteinExistence type="predicted"/>
<feature type="chain" id="PRO_5016383846" evidence="2">
    <location>
        <begin position="25"/>
        <end position="335"/>
    </location>
</feature>
<organism evidence="4 5">
    <name type="scientific">Rhodopseudomonas pentothenatexigens</name>
    <dbReference type="NCBI Taxonomy" id="999699"/>
    <lineage>
        <taxon>Bacteria</taxon>
        <taxon>Pseudomonadati</taxon>
        <taxon>Pseudomonadota</taxon>
        <taxon>Alphaproteobacteria</taxon>
        <taxon>Hyphomicrobiales</taxon>
        <taxon>Nitrobacteraceae</taxon>
        <taxon>Rhodopseudomonas</taxon>
    </lineage>
</organism>
<keyword evidence="1 2" id="KW-0732">Signal</keyword>
<evidence type="ECO:0000313" key="4">
    <source>
        <dbReference type="EMBL" id="SSW90953.1"/>
    </source>
</evidence>
<reference evidence="3 6" key="2">
    <citation type="submission" date="2018-07" db="EMBL/GenBank/DDBJ databases">
        <title>Genomic Encyclopedia of Archaeal and Bacterial Type Strains, Phase II (KMG-II): from individual species to whole genera.</title>
        <authorList>
            <person name="Goeker M."/>
        </authorList>
    </citation>
    <scope>NUCLEOTIDE SEQUENCE [LARGE SCALE GENOMIC DNA]</scope>
    <source>
        <strain evidence="3 6">JA575</strain>
    </source>
</reference>
<evidence type="ECO:0000313" key="6">
    <source>
        <dbReference type="Proteomes" id="UP000256343"/>
    </source>
</evidence>
<evidence type="ECO:0000256" key="2">
    <source>
        <dbReference type="SAM" id="SignalP"/>
    </source>
</evidence>
<dbReference type="GO" id="GO:0030976">
    <property type="term" value="F:thiamine pyrophosphate binding"/>
    <property type="evidence" value="ECO:0007669"/>
    <property type="project" value="TreeGrafter"/>
</dbReference>
<dbReference type="GO" id="GO:0030975">
    <property type="term" value="F:thiamine binding"/>
    <property type="evidence" value="ECO:0007669"/>
    <property type="project" value="TreeGrafter"/>
</dbReference>
<dbReference type="Proteomes" id="UP000252631">
    <property type="component" value="Unassembled WGS sequence"/>
</dbReference>
<sequence>MKLVRLMTALLALAAFASLQPAKAADVICYNCPPQWADWATMLKQVKADLGYDIPFDNKNSGQALSQLIAEKSNPVADIGYFGVNFGMKAKAQGVTQPYKPAKWDEVPAGLKDPDGNWTAIHSGTLGLFVNVDALGGKPIPACWKDLEKPDYKGMVGYLDPPSAAVGYVGAVAVNLALGGSDQDFSPAVSFFKKLHANDAIVPKQTSYARVVSGEIPILFDYDFNAYRAKYTEKGNFAFVIPCEGSVVFPYVVSLTKGAPNADKARKVMDYLLSDKGQAIWTNAYLRPARPIELPPEVKAKFLPDSDYARARSVDWAKMEAAQKAFTDRYLAEVR</sequence>
<evidence type="ECO:0000256" key="1">
    <source>
        <dbReference type="ARBA" id="ARBA00022729"/>
    </source>
</evidence>
<evidence type="ECO:0000313" key="5">
    <source>
        <dbReference type="Proteomes" id="UP000252631"/>
    </source>
</evidence>
<dbReference type="Proteomes" id="UP000256343">
    <property type="component" value="Unassembled WGS sequence"/>
</dbReference>
<dbReference type="EMBL" id="UFQQ01000009">
    <property type="protein sequence ID" value="SSW90953.1"/>
    <property type="molecule type" value="Genomic_DNA"/>
</dbReference>
<gene>
    <name evidence="3" type="ORF">BJ125_109107</name>
    <name evidence="4" type="ORF">SAMN05892882_109107</name>
</gene>
<dbReference type="GO" id="GO:0015888">
    <property type="term" value="P:thiamine transport"/>
    <property type="evidence" value="ECO:0007669"/>
    <property type="project" value="TreeGrafter"/>
</dbReference>
<feature type="signal peptide" evidence="2">
    <location>
        <begin position="1"/>
        <end position="24"/>
    </location>
</feature>